<dbReference type="InterPro" id="IPR017039">
    <property type="entry name" value="Virul_fac_BrkB"/>
</dbReference>
<sequence length="349" mass="38847">MRLFKLKHLSWREFGRRFIKEFEEDTVTDCAAQLSYYFLFSLFPFLFFLVTLAAYLPFAHGTAEAMVERIAPLVPGDAFSLINAHLSALVSQPRPKLLTLGLVVALWSASRGVDALRKALNLAYDVPESRPLWKTQGVAMLMTLVGTLLLPLSFTVFLLGGKVGQWIAGKLQLIDEFHVVWSWLRWPFTASLVMLMLALCYYVLPDVKQRFKYITPGSLLGTGLWLVSTWGFTQYVDTFGNYNVTYGSIGGVVVLLTWLYISGLIFIVGGEVNAILEHASRDVRSKAKGARAPGEPSPLEPPLKTPGAAKSASSARKTRYAFWRWKRRVARGLPPEADGPADPHGPTVH</sequence>
<keyword evidence="5 7" id="KW-0472">Membrane</keyword>
<evidence type="ECO:0000256" key="6">
    <source>
        <dbReference type="SAM" id="MobiDB-lite"/>
    </source>
</evidence>
<dbReference type="PANTHER" id="PTHR30213">
    <property type="entry name" value="INNER MEMBRANE PROTEIN YHJD"/>
    <property type="match status" value="1"/>
</dbReference>
<evidence type="ECO:0000256" key="3">
    <source>
        <dbReference type="ARBA" id="ARBA00022692"/>
    </source>
</evidence>
<name>A0A1H7SYX7_STIAU</name>
<dbReference type="GO" id="GO:0005886">
    <property type="term" value="C:plasma membrane"/>
    <property type="evidence" value="ECO:0007669"/>
    <property type="project" value="UniProtKB-SubCell"/>
</dbReference>
<evidence type="ECO:0000313" key="8">
    <source>
        <dbReference type="EMBL" id="SEL77256.1"/>
    </source>
</evidence>
<feature type="transmembrane region" description="Helical" evidence="7">
    <location>
        <begin position="36"/>
        <end position="58"/>
    </location>
</feature>
<dbReference type="AlphaFoldDB" id="A0A1H7SYX7"/>
<dbReference type="Pfam" id="PF03631">
    <property type="entry name" value="Virul_fac_BrkB"/>
    <property type="match status" value="1"/>
</dbReference>
<proteinExistence type="predicted"/>
<evidence type="ECO:0000256" key="4">
    <source>
        <dbReference type="ARBA" id="ARBA00022989"/>
    </source>
</evidence>
<keyword evidence="2" id="KW-1003">Cell membrane</keyword>
<dbReference type="Proteomes" id="UP000182719">
    <property type="component" value="Unassembled WGS sequence"/>
</dbReference>
<keyword evidence="4 7" id="KW-1133">Transmembrane helix</keyword>
<feature type="region of interest" description="Disordered" evidence="6">
    <location>
        <begin position="286"/>
        <end position="317"/>
    </location>
</feature>
<accession>A0A1H7SYX7</accession>
<evidence type="ECO:0000256" key="5">
    <source>
        <dbReference type="ARBA" id="ARBA00023136"/>
    </source>
</evidence>
<dbReference type="NCBIfam" id="TIGR00765">
    <property type="entry name" value="yihY_not_rbn"/>
    <property type="match status" value="1"/>
</dbReference>
<evidence type="ECO:0000313" key="9">
    <source>
        <dbReference type="Proteomes" id="UP000182719"/>
    </source>
</evidence>
<keyword evidence="3 7" id="KW-0812">Transmembrane</keyword>
<feature type="transmembrane region" description="Helical" evidence="7">
    <location>
        <begin position="211"/>
        <end position="232"/>
    </location>
</feature>
<feature type="transmembrane region" description="Helical" evidence="7">
    <location>
        <begin position="137"/>
        <end position="160"/>
    </location>
</feature>
<dbReference type="OrthoDB" id="9781030at2"/>
<protein>
    <submittedName>
        <fullName evidence="8">Membrane protein</fullName>
    </submittedName>
</protein>
<dbReference type="PIRSF" id="PIRSF035875">
    <property type="entry name" value="RNase_BN"/>
    <property type="match status" value="1"/>
</dbReference>
<feature type="compositionally biased region" description="Pro residues" evidence="6">
    <location>
        <begin position="295"/>
        <end position="304"/>
    </location>
</feature>
<dbReference type="RefSeq" id="WP_075007559.1">
    <property type="nucleotide sequence ID" value="NZ_FOAP01000008.1"/>
</dbReference>
<feature type="transmembrane region" description="Helical" evidence="7">
    <location>
        <begin position="252"/>
        <end position="276"/>
    </location>
</feature>
<reference evidence="9" key="1">
    <citation type="submission" date="2016-10" db="EMBL/GenBank/DDBJ databases">
        <authorList>
            <person name="Varghese N."/>
            <person name="Submissions S."/>
        </authorList>
    </citation>
    <scope>NUCLEOTIDE SEQUENCE [LARGE SCALE GENOMIC DNA]</scope>
    <source>
        <strain evidence="9">DSM 17044</strain>
    </source>
</reference>
<comment type="subcellular location">
    <subcellularLocation>
        <location evidence="1">Cell membrane</location>
        <topology evidence="1">Multi-pass membrane protein</topology>
    </subcellularLocation>
</comment>
<gene>
    <name evidence="8" type="ORF">SAMN05444354_108184</name>
</gene>
<evidence type="ECO:0000256" key="7">
    <source>
        <dbReference type="SAM" id="Phobius"/>
    </source>
</evidence>
<organism evidence="8 9">
    <name type="scientific">Stigmatella aurantiaca</name>
    <dbReference type="NCBI Taxonomy" id="41"/>
    <lineage>
        <taxon>Bacteria</taxon>
        <taxon>Pseudomonadati</taxon>
        <taxon>Myxococcota</taxon>
        <taxon>Myxococcia</taxon>
        <taxon>Myxococcales</taxon>
        <taxon>Cystobacterineae</taxon>
        <taxon>Archangiaceae</taxon>
        <taxon>Stigmatella</taxon>
    </lineage>
</organism>
<dbReference type="EMBL" id="FOAP01000008">
    <property type="protein sequence ID" value="SEL77256.1"/>
    <property type="molecule type" value="Genomic_DNA"/>
</dbReference>
<evidence type="ECO:0000256" key="2">
    <source>
        <dbReference type="ARBA" id="ARBA00022475"/>
    </source>
</evidence>
<dbReference type="PANTHER" id="PTHR30213:SF0">
    <property type="entry name" value="UPF0761 MEMBRANE PROTEIN YIHY"/>
    <property type="match status" value="1"/>
</dbReference>
<evidence type="ECO:0000256" key="1">
    <source>
        <dbReference type="ARBA" id="ARBA00004651"/>
    </source>
</evidence>
<feature type="transmembrane region" description="Helical" evidence="7">
    <location>
        <begin position="180"/>
        <end position="204"/>
    </location>
</feature>
<keyword evidence="9" id="KW-1185">Reference proteome</keyword>